<feature type="compositionally biased region" description="Low complexity" evidence="1">
    <location>
        <begin position="67"/>
        <end position="84"/>
    </location>
</feature>
<accession>A0A0M0K3I2</accession>
<dbReference type="Proteomes" id="UP000037460">
    <property type="component" value="Unassembled WGS sequence"/>
</dbReference>
<keyword evidence="3" id="KW-1185">Reference proteome</keyword>
<feature type="region of interest" description="Disordered" evidence="1">
    <location>
        <begin position="17"/>
        <end position="45"/>
    </location>
</feature>
<comment type="caution">
    <text evidence="2">The sequence shown here is derived from an EMBL/GenBank/DDBJ whole genome shotgun (WGS) entry which is preliminary data.</text>
</comment>
<proteinExistence type="predicted"/>
<organism evidence="2 3">
    <name type="scientific">Chrysochromulina tobinii</name>
    <dbReference type="NCBI Taxonomy" id="1460289"/>
    <lineage>
        <taxon>Eukaryota</taxon>
        <taxon>Haptista</taxon>
        <taxon>Haptophyta</taxon>
        <taxon>Prymnesiophyceae</taxon>
        <taxon>Prymnesiales</taxon>
        <taxon>Chrysochromulinaceae</taxon>
        <taxon>Chrysochromulina</taxon>
    </lineage>
</organism>
<evidence type="ECO:0000313" key="2">
    <source>
        <dbReference type="EMBL" id="KOO32938.1"/>
    </source>
</evidence>
<feature type="region of interest" description="Disordered" evidence="1">
    <location>
        <begin position="57"/>
        <end position="108"/>
    </location>
</feature>
<dbReference type="AlphaFoldDB" id="A0A0M0K3I2"/>
<dbReference type="EMBL" id="JWZX01001644">
    <property type="protein sequence ID" value="KOO32938.1"/>
    <property type="molecule type" value="Genomic_DNA"/>
</dbReference>
<evidence type="ECO:0000313" key="3">
    <source>
        <dbReference type="Proteomes" id="UP000037460"/>
    </source>
</evidence>
<gene>
    <name evidence="2" type="ORF">Ctob_014539</name>
</gene>
<sequence>GARAIGHVGARRFDAAGVSNAAPTGTVATGSVGALQGDVGDGIRAEPGEATMARLSPRAAPRHLVSTRRASPSSPPRLVRVRNPQMLPQPGYDTMPAPAADPPGCVGGVRRWRPRLPLTGSGCMFL</sequence>
<feature type="non-terminal residue" evidence="2">
    <location>
        <position position="126"/>
    </location>
</feature>
<reference evidence="3" key="1">
    <citation type="journal article" date="2015" name="PLoS Genet.">
        <title>Genome Sequence and Transcriptome Analyses of Chrysochromulina tobin: Metabolic Tools for Enhanced Algal Fitness in the Prominent Order Prymnesiales (Haptophyceae).</title>
        <authorList>
            <person name="Hovde B.T."/>
            <person name="Deodato C.R."/>
            <person name="Hunsperger H.M."/>
            <person name="Ryken S.A."/>
            <person name="Yost W."/>
            <person name="Jha R.K."/>
            <person name="Patterson J."/>
            <person name="Monnat R.J. Jr."/>
            <person name="Barlow S.B."/>
            <person name="Starkenburg S.R."/>
            <person name="Cattolico R.A."/>
        </authorList>
    </citation>
    <scope>NUCLEOTIDE SEQUENCE</scope>
    <source>
        <strain evidence="3">CCMP291</strain>
    </source>
</reference>
<protein>
    <submittedName>
        <fullName evidence="2">Uncharacterized protein</fullName>
    </submittedName>
</protein>
<name>A0A0M0K3I2_9EUKA</name>
<feature type="non-terminal residue" evidence="2">
    <location>
        <position position="1"/>
    </location>
</feature>
<evidence type="ECO:0000256" key="1">
    <source>
        <dbReference type="SAM" id="MobiDB-lite"/>
    </source>
</evidence>